<keyword evidence="4 5" id="KW-0472">Membrane</keyword>
<dbReference type="GO" id="GO:0046943">
    <property type="term" value="F:carboxylic acid transmembrane transporter activity"/>
    <property type="evidence" value="ECO:0007669"/>
    <property type="project" value="TreeGrafter"/>
</dbReference>
<dbReference type="PROSITE" id="PS50850">
    <property type="entry name" value="MFS"/>
    <property type="match status" value="1"/>
</dbReference>
<dbReference type="PANTHER" id="PTHR23508:SF10">
    <property type="entry name" value="CARBOXYLIC ACID TRANSPORTER PROTEIN HOMOLOG"/>
    <property type="match status" value="1"/>
</dbReference>
<dbReference type="PANTHER" id="PTHR23508">
    <property type="entry name" value="CARBOXYLIC ACID TRANSPORTER PROTEIN HOMOLOG"/>
    <property type="match status" value="1"/>
</dbReference>
<gene>
    <name evidence="7" type="ORF">LP52_02775</name>
</gene>
<evidence type="ECO:0000313" key="8">
    <source>
        <dbReference type="Proteomes" id="UP000031675"/>
    </source>
</evidence>
<comment type="caution">
    <text evidence="7">The sequence shown here is derived from an EMBL/GenBank/DDBJ whole genome shotgun (WGS) entry which is preliminary data.</text>
</comment>
<sequence>MARSLRAELDTGRMSGFQWTAIAVCWLLNVLDGFDVLVMAFTGQAVQSEWGLSGAQLGLLLSAGLVGMAAGSMLLAPWADRIGRRPLILLCLVLAAAGMLLSGISQSMLQLGMLRVITGIGIGGILASSNVIASEYASTRWRGLAVSLNSTGYAIGATGGGLAAVVLIDQLGWRSVFLFGGVCTAALIPVVLLLLPESLDFLTTRRPARALDRVNALARRMRREPLEALPAAEAAPAHMGAGFVRLLAADHRRTTLLLWLLFFLAMAGFYFITSWTPTLLTEAGLSADQGITGGTLLNVGGILGAAALGLLAARFTLRSVLMSYMVLTAVLLAGFIASTSVLAVAFLLGAFIGLFANGCIAGLYALAPTVYGPGVRTTGVGTAIGIGRIGAIISPTAAGALLDLGWTPQVLYFVVGGIFVAAAALLLLVRPVTAPSPAHQAAAADQE</sequence>
<dbReference type="InterPro" id="IPR005829">
    <property type="entry name" value="Sugar_transporter_CS"/>
</dbReference>
<dbReference type="InterPro" id="IPR036259">
    <property type="entry name" value="MFS_trans_sf"/>
</dbReference>
<organism evidence="7 8">
    <name type="scientific">Streptomonospora alba</name>
    <dbReference type="NCBI Taxonomy" id="183763"/>
    <lineage>
        <taxon>Bacteria</taxon>
        <taxon>Bacillati</taxon>
        <taxon>Actinomycetota</taxon>
        <taxon>Actinomycetes</taxon>
        <taxon>Streptosporangiales</taxon>
        <taxon>Nocardiopsidaceae</taxon>
        <taxon>Streptomonospora</taxon>
    </lineage>
</organism>
<evidence type="ECO:0000259" key="6">
    <source>
        <dbReference type="PROSITE" id="PS50850"/>
    </source>
</evidence>
<name>A0A0C2JG23_9ACTN</name>
<feature type="transmembrane region" description="Helical" evidence="5">
    <location>
        <begin position="379"/>
        <end position="398"/>
    </location>
</feature>
<keyword evidence="3 5" id="KW-1133">Transmembrane helix</keyword>
<dbReference type="AlphaFoldDB" id="A0A0C2JG23"/>
<feature type="transmembrane region" description="Helical" evidence="5">
    <location>
        <begin position="87"/>
        <end position="106"/>
    </location>
</feature>
<dbReference type="InterPro" id="IPR020846">
    <property type="entry name" value="MFS_dom"/>
</dbReference>
<dbReference type="RefSeq" id="WP_040270469.1">
    <property type="nucleotide sequence ID" value="NZ_JROO01000005.1"/>
</dbReference>
<feature type="transmembrane region" description="Helical" evidence="5">
    <location>
        <begin position="295"/>
        <end position="313"/>
    </location>
</feature>
<dbReference type="STRING" id="183763.LP52_02775"/>
<feature type="domain" description="Major facilitator superfamily (MFS) profile" evidence="6">
    <location>
        <begin position="21"/>
        <end position="434"/>
    </location>
</feature>
<evidence type="ECO:0000256" key="1">
    <source>
        <dbReference type="ARBA" id="ARBA00004651"/>
    </source>
</evidence>
<keyword evidence="2 5" id="KW-0812">Transmembrane</keyword>
<feature type="transmembrane region" description="Helical" evidence="5">
    <location>
        <begin position="343"/>
        <end position="367"/>
    </location>
</feature>
<evidence type="ECO:0000256" key="2">
    <source>
        <dbReference type="ARBA" id="ARBA00022692"/>
    </source>
</evidence>
<feature type="transmembrane region" description="Helical" evidence="5">
    <location>
        <begin position="21"/>
        <end position="42"/>
    </location>
</feature>
<dbReference type="Gene3D" id="1.20.1250.20">
    <property type="entry name" value="MFS general substrate transporter like domains"/>
    <property type="match status" value="1"/>
</dbReference>
<evidence type="ECO:0000256" key="5">
    <source>
        <dbReference type="SAM" id="Phobius"/>
    </source>
</evidence>
<dbReference type="Pfam" id="PF07690">
    <property type="entry name" value="MFS_1"/>
    <property type="match status" value="1"/>
</dbReference>
<feature type="transmembrane region" description="Helical" evidence="5">
    <location>
        <begin position="144"/>
        <end position="168"/>
    </location>
</feature>
<dbReference type="GO" id="GO:0005886">
    <property type="term" value="C:plasma membrane"/>
    <property type="evidence" value="ECO:0007669"/>
    <property type="project" value="UniProtKB-SubCell"/>
</dbReference>
<dbReference type="OrthoDB" id="9109650at2"/>
<protein>
    <submittedName>
        <fullName evidence="7">MFS transporter</fullName>
    </submittedName>
</protein>
<accession>A0A0C2JG23</accession>
<dbReference type="Proteomes" id="UP000031675">
    <property type="component" value="Unassembled WGS sequence"/>
</dbReference>
<dbReference type="SUPFAM" id="SSF103473">
    <property type="entry name" value="MFS general substrate transporter"/>
    <property type="match status" value="1"/>
</dbReference>
<dbReference type="PROSITE" id="PS00217">
    <property type="entry name" value="SUGAR_TRANSPORT_2"/>
    <property type="match status" value="1"/>
</dbReference>
<keyword evidence="8" id="KW-1185">Reference proteome</keyword>
<feature type="transmembrane region" description="Helical" evidence="5">
    <location>
        <begin position="410"/>
        <end position="429"/>
    </location>
</feature>
<comment type="subcellular location">
    <subcellularLocation>
        <location evidence="1">Cell membrane</location>
        <topology evidence="1">Multi-pass membrane protein</topology>
    </subcellularLocation>
</comment>
<feature type="transmembrane region" description="Helical" evidence="5">
    <location>
        <begin position="320"/>
        <end position="337"/>
    </location>
</feature>
<evidence type="ECO:0000256" key="4">
    <source>
        <dbReference type="ARBA" id="ARBA00023136"/>
    </source>
</evidence>
<evidence type="ECO:0000256" key="3">
    <source>
        <dbReference type="ARBA" id="ARBA00022989"/>
    </source>
</evidence>
<proteinExistence type="predicted"/>
<evidence type="ECO:0000313" key="7">
    <source>
        <dbReference type="EMBL" id="KII00247.1"/>
    </source>
</evidence>
<dbReference type="InterPro" id="IPR011701">
    <property type="entry name" value="MFS"/>
</dbReference>
<dbReference type="EMBL" id="JROO01000005">
    <property type="protein sequence ID" value="KII00247.1"/>
    <property type="molecule type" value="Genomic_DNA"/>
</dbReference>
<reference evidence="8" key="1">
    <citation type="journal article" date="2015" name="Chem. Biol.">
        <title>Structure, bioactivity, and resistance mechanism of streptomonomicin, an unusual lasso Peptide from an understudied halophilic actinomycete.</title>
        <authorList>
            <person name="Metelev M."/>
            <person name="Tietz J.I."/>
            <person name="Melby J.O."/>
            <person name="Blair P.M."/>
            <person name="Zhu L."/>
            <person name="Livnat I."/>
            <person name="Severinov K."/>
            <person name="Mitchell D.A."/>
        </authorList>
    </citation>
    <scope>NUCLEOTIDE SEQUENCE [LARGE SCALE GENOMIC DNA]</scope>
    <source>
        <strain evidence="8">YIM 90003</strain>
    </source>
</reference>
<feature type="transmembrane region" description="Helical" evidence="5">
    <location>
        <begin position="54"/>
        <end position="75"/>
    </location>
</feature>
<feature type="transmembrane region" description="Helical" evidence="5">
    <location>
        <begin position="256"/>
        <end position="275"/>
    </location>
</feature>
<feature type="transmembrane region" description="Helical" evidence="5">
    <location>
        <begin position="112"/>
        <end position="132"/>
    </location>
</feature>
<feature type="transmembrane region" description="Helical" evidence="5">
    <location>
        <begin position="174"/>
        <end position="195"/>
    </location>
</feature>